<sequence length="72" mass="8207">MLTGSFAAAAGQVWEVRLSLPVLGWLVLECEGFISSFDDKKPVRGRRLLRRMRDFPRLVVIIPMTFGVRSKE</sequence>
<proteinExistence type="predicted"/>
<protein>
    <recommendedName>
        <fullName evidence="3">Secreted protein</fullName>
    </recommendedName>
</protein>
<accession>A0ABQ5H107</accession>
<dbReference type="Proteomes" id="UP001151760">
    <property type="component" value="Unassembled WGS sequence"/>
</dbReference>
<dbReference type="EMBL" id="BQNB010019030">
    <property type="protein sequence ID" value="GJT80857.1"/>
    <property type="molecule type" value="Genomic_DNA"/>
</dbReference>
<organism evidence="1 2">
    <name type="scientific">Tanacetum coccineum</name>
    <dbReference type="NCBI Taxonomy" id="301880"/>
    <lineage>
        <taxon>Eukaryota</taxon>
        <taxon>Viridiplantae</taxon>
        <taxon>Streptophyta</taxon>
        <taxon>Embryophyta</taxon>
        <taxon>Tracheophyta</taxon>
        <taxon>Spermatophyta</taxon>
        <taxon>Magnoliopsida</taxon>
        <taxon>eudicotyledons</taxon>
        <taxon>Gunneridae</taxon>
        <taxon>Pentapetalae</taxon>
        <taxon>asterids</taxon>
        <taxon>campanulids</taxon>
        <taxon>Asterales</taxon>
        <taxon>Asteraceae</taxon>
        <taxon>Asteroideae</taxon>
        <taxon>Anthemideae</taxon>
        <taxon>Anthemidinae</taxon>
        <taxon>Tanacetum</taxon>
    </lineage>
</organism>
<name>A0ABQ5H107_9ASTR</name>
<keyword evidence="2" id="KW-1185">Reference proteome</keyword>
<comment type="caution">
    <text evidence="1">The sequence shown here is derived from an EMBL/GenBank/DDBJ whole genome shotgun (WGS) entry which is preliminary data.</text>
</comment>
<evidence type="ECO:0008006" key="3">
    <source>
        <dbReference type="Google" id="ProtNLM"/>
    </source>
</evidence>
<reference evidence="1" key="2">
    <citation type="submission" date="2022-01" db="EMBL/GenBank/DDBJ databases">
        <authorList>
            <person name="Yamashiro T."/>
            <person name="Shiraishi A."/>
            <person name="Satake H."/>
            <person name="Nakayama K."/>
        </authorList>
    </citation>
    <scope>NUCLEOTIDE SEQUENCE</scope>
</reference>
<gene>
    <name evidence="1" type="ORF">Tco_1055199</name>
</gene>
<evidence type="ECO:0000313" key="2">
    <source>
        <dbReference type="Proteomes" id="UP001151760"/>
    </source>
</evidence>
<evidence type="ECO:0000313" key="1">
    <source>
        <dbReference type="EMBL" id="GJT80857.1"/>
    </source>
</evidence>
<reference evidence="1" key="1">
    <citation type="journal article" date="2022" name="Int. J. Mol. Sci.">
        <title>Draft Genome of Tanacetum Coccineum: Genomic Comparison of Closely Related Tanacetum-Family Plants.</title>
        <authorList>
            <person name="Yamashiro T."/>
            <person name="Shiraishi A."/>
            <person name="Nakayama K."/>
            <person name="Satake H."/>
        </authorList>
    </citation>
    <scope>NUCLEOTIDE SEQUENCE</scope>
</reference>